<feature type="non-terminal residue" evidence="1">
    <location>
        <position position="128"/>
    </location>
</feature>
<protein>
    <submittedName>
        <fullName evidence="1">Uncharacterized protein</fullName>
    </submittedName>
</protein>
<evidence type="ECO:0000313" key="1">
    <source>
        <dbReference type="EMBL" id="MDX2294888.1"/>
    </source>
</evidence>
<dbReference type="Proteomes" id="UP001278571">
    <property type="component" value="Unassembled WGS sequence"/>
</dbReference>
<dbReference type="EMBL" id="JAWJZF010000408">
    <property type="protein sequence ID" value="MDX2294888.1"/>
    <property type="molecule type" value="Genomic_DNA"/>
</dbReference>
<feature type="non-terminal residue" evidence="1">
    <location>
        <position position="1"/>
    </location>
</feature>
<gene>
    <name evidence="1" type="ORF">R2363_22225</name>
</gene>
<sequence length="128" mass="14055">DAAGNAGVINIKTKKSITQGFNGSITLAYGQGVYAKTNNSIMLNYRTGKFNTFLNYGYSLNKGFMNFDIQRNFFGTNGVKTSELDQLSNRVSQNQNNNLKLGVDYFINKQTTLGVVTTGFLGPQKMDG</sequence>
<reference evidence="1 2" key="1">
    <citation type="submission" date="2023-10" db="EMBL/GenBank/DDBJ databases">
        <authorList>
            <person name="Wang X.X."/>
        </authorList>
    </citation>
    <scope>NUCLEOTIDE SEQUENCE [LARGE SCALE GENOMIC DNA]</scope>
    <source>
        <strain evidence="1 2">NBRC 12816</strain>
    </source>
</reference>
<name>A0ABU4KAU4_9ACTN</name>
<dbReference type="SUPFAM" id="SSF56935">
    <property type="entry name" value="Porins"/>
    <property type="match status" value="1"/>
</dbReference>
<accession>A0ABU4KAU4</accession>
<evidence type="ECO:0000313" key="2">
    <source>
        <dbReference type="Proteomes" id="UP001278571"/>
    </source>
</evidence>
<dbReference type="RefSeq" id="WP_319011161.1">
    <property type="nucleotide sequence ID" value="NZ_JAWJZF010000408.1"/>
</dbReference>
<proteinExistence type="predicted"/>
<keyword evidence="2" id="KW-1185">Reference proteome</keyword>
<comment type="caution">
    <text evidence="1">The sequence shown here is derived from an EMBL/GenBank/DDBJ whole genome shotgun (WGS) entry which is preliminary data.</text>
</comment>
<organism evidence="1 2">
    <name type="scientific">Streptomyces roseolus</name>
    <dbReference type="NCBI Taxonomy" id="67358"/>
    <lineage>
        <taxon>Bacteria</taxon>
        <taxon>Bacillati</taxon>
        <taxon>Actinomycetota</taxon>
        <taxon>Actinomycetes</taxon>
        <taxon>Kitasatosporales</taxon>
        <taxon>Streptomycetaceae</taxon>
        <taxon>Streptomyces</taxon>
    </lineage>
</organism>